<feature type="chain" id="PRO_5040214902" evidence="2">
    <location>
        <begin position="21"/>
        <end position="106"/>
    </location>
</feature>
<feature type="region of interest" description="Disordered" evidence="1">
    <location>
        <begin position="64"/>
        <end position="84"/>
    </location>
</feature>
<keyword evidence="4" id="KW-1185">Reference proteome</keyword>
<evidence type="ECO:0000256" key="1">
    <source>
        <dbReference type="SAM" id="MobiDB-lite"/>
    </source>
</evidence>
<dbReference type="OrthoDB" id="6783084at2759"/>
<protein>
    <submittedName>
        <fullName evidence="3">Uncharacterized protein</fullName>
    </submittedName>
</protein>
<dbReference type="AlphaFoldDB" id="A0A9P0C3Y6"/>
<feature type="signal peptide" evidence="2">
    <location>
        <begin position="1"/>
        <end position="20"/>
    </location>
</feature>
<reference evidence="3" key="1">
    <citation type="submission" date="2021-12" db="EMBL/GenBank/DDBJ databases">
        <authorList>
            <person name="King R."/>
        </authorList>
    </citation>
    <scope>NUCLEOTIDE SEQUENCE</scope>
</reference>
<gene>
    <name evidence="3" type="ORF">DIATSA_LOCUS13780</name>
</gene>
<evidence type="ECO:0000313" key="4">
    <source>
        <dbReference type="Proteomes" id="UP001153714"/>
    </source>
</evidence>
<dbReference type="Proteomes" id="UP001153714">
    <property type="component" value="Chromosome 9"/>
</dbReference>
<evidence type="ECO:0000313" key="3">
    <source>
        <dbReference type="EMBL" id="CAH0766667.1"/>
    </source>
</evidence>
<proteinExistence type="predicted"/>
<sequence>MQRIVLIVFVALAVVVLAEGQYYVPRAYYTIDTEGHASQPVPLRRLRRSFNPYPYASGANANANANAAAHGGDSNANANANARADGGWAPPGMGGYGASNPNVLRH</sequence>
<dbReference type="EMBL" id="OU893340">
    <property type="protein sequence ID" value="CAH0766667.1"/>
    <property type="molecule type" value="Genomic_DNA"/>
</dbReference>
<evidence type="ECO:0000256" key="2">
    <source>
        <dbReference type="SAM" id="SignalP"/>
    </source>
</evidence>
<accession>A0A9P0C3Y6</accession>
<reference evidence="3" key="2">
    <citation type="submission" date="2022-10" db="EMBL/GenBank/DDBJ databases">
        <authorList>
            <consortium name="ENA_rothamsted_submissions"/>
            <consortium name="culmorum"/>
            <person name="King R."/>
        </authorList>
    </citation>
    <scope>NUCLEOTIDE SEQUENCE</scope>
</reference>
<organism evidence="3 4">
    <name type="scientific">Diatraea saccharalis</name>
    <name type="common">sugarcane borer</name>
    <dbReference type="NCBI Taxonomy" id="40085"/>
    <lineage>
        <taxon>Eukaryota</taxon>
        <taxon>Metazoa</taxon>
        <taxon>Ecdysozoa</taxon>
        <taxon>Arthropoda</taxon>
        <taxon>Hexapoda</taxon>
        <taxon>Insecta</taxon>
        <taxon>Pterygota</taxon>
        <taxon>Neoptera</taxon>
        <taxon>Endopterygota</taxon>
        <taxon>Lepidoptera</taxon>
        <taxon>Glossata</taxon>
        <taxon>Ditrysia</taxon>
        <taxon>Pyraloidea</taxon>
        <taxon>Crambidae</taxon>
        <taxon>Crambinae</taxon>
        <taxon>Diatraea</taxon>
    </lineage>
</organism>
<name>A0A9P0C3Y6_9NEOP</name>
<keyword evidence="2" id="KW-0732">Signal</keyword>